<gene>
    <name evidence="2" type="ORF">J3D99_16515</name>
</gene>
<dbReference type="SUPFAM" id="SSF53822">
    <property type="entry name" value="Periplasmic binding protein-like I"/>
    <property type="match status" value="1"/>
</dbReference>
<sequence>MRACAGSGARRAYLAQVPRAACVSYVLMRAMHAIRGAAERADSTDAARLPAVLHTLKRQGVTGAIAFGGEGNLRDPAFTIYRAGGRTWAVVGVLGGVGGVGASGNAAACVAAGVSGLSGGKAARLARFRESRERIERRIEMATSPGGRPMTTIPIHPAAGGAAHDEPLGILARRRIEAEIIKPIYEIMKREFGLERAQAVIAEAVRGAALDAGRAFAAKEPGGTSIASFVALQVLWEKDDALDVDVHRADDAHYDYDVRRCAYAQMYREMGLAEIGHLLSCARDSVFIEGYDARIALTRTRTLMQGGTHCDFRYRLAQPPRDGAADATHAAPGGLAGGMREARVRENEPAGQPEPAPGDRAGPSPESPPRSRAESRTETGTETGTEPGTASQASGDAPGIRRASSPTFDRRAVAASPAGEHTRPEAGDAAR</sequence>
<dbReference type="AlphaFoldDB" id="A0A8A4DLH8"/>
<feature type="compositionally biased region" description="Basic and acidic residues" evidence="1">
    <location>
        <begin position="369"/>
        <end position="379"/>
    </location>
</feature>
<evidence type="ECO:0000256" key="1">
    <source>
        <dbReference type="SAM" id="MobiDB-lite"/>
    </source>
</evidence>
<dbReference type="EMBL" id="CP071754">
    <property type="protein sequence ID" value="QTB59643.1"/>
    <property type="molecule type" value="Genomic_DNA"/>
</dbReference>
<protein>
    <submittedName>
        <fullName evidence="2">L-2-amino-thiazoline-4-carboxylic acid hydrolase</fullName>
    </submittedName>
</protein>
<reference evidence="2" key="1">
    <citation type="submission" date="2021-03" db="EMBL/GenBank/DDBJ databases">
        <title>Complete genome of Burkholderia pseudomallei_VBP364.</title>
        <authorList>
            <person name="Balaji V."/>
            <person name="Yamuna B."/>
            <person name="Monisha P."/>
        </authorList>
    </citation>
    <scope>NUCLEOTIDE SEQUENCE</scope>
    <source>
        <strain evidence="2">VBP364</strain>
    </source>
</reference>
<dbReference type="RefSeq" id="WP_207416883.1">
    <property type="nucleotide sequence ID" value="NZ_CP071755.2"/>
</dbReference>
<proteinExistence type="predicted"/>
<dbReference type="InterPro" id="IPR028082">
    <property type="entry name" value="Peripla_BP_I"/>
</dbReference>
<dbReference type="InterPro" id="IPR026002">
    <property type="entry name" value="ATC_hydrolase-like"/>
</dbReference>
<dbReference type="GO" id="GO:0016787">
    <property type="term" value="F:hydrolase activity"/>
    <property type="evidence" value="ECO:0007669"/>
    <property type="project" value="UniProtKB-KW"/>
</dbReference>
<organism evidence="2">
    <name type="scientific">Burkholderia pseudomallei</name>
    <name type="common">Pseudomonas pseudomallei</name>
    <dbReference type="NCBI Taxonomy" id="28450"/>
    <lineage>
        <taxon>Bacteria</taxon>
        <taxon>Pseudomonadati</taxon>
        <taxon>Pseudomonadota</taxon>
        <taxon>Betaproteobacteria</taxon>
        <taxon>Burkholderiales</taxon>
        <taxon>Burkholderiaceae</taxon>
        <taxon>Burkholderia</taxon>
        <taxon>pseudomallei group</taxon>
    </lineage>
</organism>
<feature type="region of interest" description="Disordered" evidence="1">
    <location>
        <begin position="342"/>
        <end position="431"/>
    </location>
</feature>
<feature type="compositionally biased region" description="Basic and acidic residues" evidence="1">
    <location>
        <begin position="420"/>
        <end position="431"/>
    </location>
</feature>
<accession>A0A8A4DLH8</accession>
<dbReference type="Pfam" id="PF14196">
    <property type="entry name" value="ATC_hydrolase"/>
    <property type="match status" value="1"/>
</dbReference>
<feature type="compositionally biased region" description="Low complexity" evidence="1">
    <location>
        <begin position="380"/>
        <end position="389"/>
    </location>
</feature>
<evidence type="ECO:0000313" key="2">
    <source>
        <dbReference type="EMBL" id="QTB59643.1"/>
    </source>
</evidence>
<name>A0A8A4DLH8_BURPE</name>
<keyword evidence="2" id="KW-0378">Hydrolase</keyword>